<feature type="domain" description="Retroviral polymerase SH3-like" evidence="1">
    <location>
        <begin position="150"/>
        <end position="209"/>
    </location>
</feature>
<dbReference type="EMBL" id="QJKJ01010920">
    <property type="protein sequence ID" value="RDX72399.1"/>
    <property type="molecule type" value="Genomic_DNA"/>
</dbReference>
<comment type="caution">
    <text evidence="2">The sequence shown here is derived from an EMBL/GenBank/DDBJ whole genome shotgun (WGS) entry which is preliminary data.</text>
</comment>
<dbReference type="Proteomes" id="UP000257109">
    <property type="component" value="Unassembled WGS sequence"/>
</dbReference>
<reference evidence="2" key="1">
    <citation type="submission" date="2018-05" db="EMBL/GenBank/DDBJ databases">
        <title>Draft genome of Mucuna pruriens seed.</title>
        <authorList>
            <person name="Nnadi N.E."/>
            <person name="Vos R."/>
            <person name="Hasami M.H."/>
            <person name="Devisetty U.K."/>
            <person name="Aguiy J.C."/>
        </authorList>
    </citation>
    <scope>NUCLEOTIDE SEQUENCE [LARGE SCALE GENOMIC DNA]</scope>
    <source>
        <strain evidence="2">JCA_2017</strain>
    </source>
</reference>
<accession>A0A371F276</accession>
<dbReference type="Pfam" id="PF25597">
    <property type="entry name" value="SH3_retrovirus"/>
    <property type="match status" value="1"/>
</dbReference>
<dbReference type="OrthoDB" id="1751476at2759"/>
<gene>
    <name evidence="2" type="ORF">CR513_48123</name>
</gene>
<dbReference type="AlphaFoldDB" id="A0A371F276"/>
<keyword evidence="3" id="KW-1185">Reference proteome</keyword>
<sequence>MVGIDKVGNHSLPTIEYILYVDGTKCNLLSISKFYDSGINLDERNNKKIGHINLKTFQRFTKKKHLVKGLLKISHKTHLLNKKHLYLFGRTRTLSLGGKSDHENEFENVEFKTFYENNGIFINFSSSRTPQQNWIRLLMNYEEEEYPIYLASIHLDANQLGKFDHKVNKGIFLGYFDTSKAYIVFNFRTLVVEESIQIKFNDGLTFDKRLSRLKEDFIDL</sequence>
<proteinExistence type="predicted"/>
<name>A0A371F276_MUCPR</name>
<evidence type="ECO:0000313" key="2">
    <source>
        <dbReference type="EMBL" id="RDX72399.1"/>
    </source>
</evidence>
<dbReference type="InterPro" id="IPR057670">
    <property type="entry name" value="SH3_retrovirus"/>
</dbReference>
<feature type="non-terminal residue" evidence="2">
    <location>
        <position position="1"/>
    </location>
</feature>
<organism evidence="2 3">
    <name type="scientific">Mucuna pruriens</name>
    <name type="common">Velvet bean</name>
    <name type="synonym">Dolichos pruriens</name>
    <dbReference type="NCBI Taxonomy" id="157652"/>
    <lineage>
        <taxon>Eukaryota</taxon>
        <taxon>Viridiplantae</taxon>
        <taxon>Streptophyta</taxon>
        <taxon>Embryophyta</taxon>
        <taxon>Tracheophyta</taxon>
        <taxon>Spermatophyta</taxon>
        <taxon>Magnoliopsida</taxon>
        <taxon>eudicotyledons</taxon>
        <taxon>Gunneridae</taxon>
        <taxon>Pentapetalae</taxon>
        <taxon>rosids</taxon>
        <taxon>fabids</taxon>
        <taxon>Fabales</taxon>
        <taxon>Fabaceae</taxon>
        <taxon>Papilionoideae</taxon>
        <taxon>50 kb inversion clade</taxon>
        <taxon>NPAAA clade</taxon>
        <taxon>indigoferoid/millettioid clade</taxon>
        <taxon>Phaseoleae</taxon>
        <taxon>Mucuna</taxon>
    </lineage>
</organism>
<protein>
    <recommendedName>
        <fullName evidence="1">Retroviral polymerase SH3-like domain-containing protein</fullName>
    </recommendedName>
</protein>
<evidence type="ECO:0000313" key="3">
    <source>
        <dbReference type="Proteomes" id="UP000257109"/>
    </source>
</evidence>
<evidence type="ECO:0000259" key="1">
    <source>
        <dbReference type="Pfam" id="PF25597"/>
    </source>
</evidence>